<feature type="signal peptide" evidence="1">
    <location>
        <begin position="1"/>
        <end position="16"/>
    </location>
</feature>
<keyword evidence="1" id="KW-0732">Signal</keyword>
<dbReference type="AlphaFoldDB" id="A0A0E0FKS4"/>
<evidence type="ECO:0000313" key="2">
    <source>
        <dbReference type="EnsemblPlants" id="ONIVA01G15420.1"/>
    </source>
</evidence>
<dbReference type="Gramene" id="ONIVA01G15420.1">
    <property type="protein sequence ID" value="ONIVA01G15420.1"/>
    <property type="gene ID" value="ONIVA01G15420"/>
</dbReference>
<dbReference type="OMA" id="SSIQIWW"/>
<reference evidence="2" key="2">
    <citation type="submission" date="2018-04" db="EMBL/GenBank/DDBJ databases">
        <title>OnivRS2 (Oryza nivara Reference Sequence Version 2).</title>
        <authorList>
            <person name="Zhang J."/>
            <person name="Kudrna D."/>
            <person name="Lee S."/>
            <person name="Talag J."/>
            <person name="Rajasekar S."/>
            <person name="Welchert J."/>
            <person name="Hsing Y.-I."/>
            <person name="Wing R.A."/>
        </authorList>
    </citation>
    <scope>NUCLEOTIDE SEQUENCE [LARGE SCALE GENOMIC DNA]</scope>
</reference>
<dbReference type="EnsemblPlants" id="ONIVA01G15420.1">
    <property type="protein sequence ID" value="ONIVA01G15420.1"/>
    <property type="gene ID" value="ONIVA01G15420"/>
</dbReference>
<keyword evidence="3" id="KW-1185">Reference proteome</keyword>
<accession>A0A0E0FKS4</accession>
<dbReference type="Proteomes" id="UP000006591">
    <property type="component" value="Chromosome 1"/>
</dbReference>
<sequence>MPAAQLACSVAPGSLALPLTVELAACTPRGSSIQIWWLLIVRGLTPQPWCRCRRNRTIYCLGACGHRIRPVRSLEKGGVKFLVEKMEEEEGSCSCAATKMATSRAASKRANEEEGRERYASRPLASAHPRACTRAYAACTSVAWMGSEAQLGRFSWAWLRRAFCTCGSRP</sequence>
<dbReference type="HOGENOM" id="CLU_1573147_0_0_1"/>
<reference evidence="2" key="1">
    <citation type="submission" date="2015-04" db="UniProtKB">
        <authorList>
            <consortium name="EnsemblPlants"/>
        </authorList>
    </citation>
    <scope>IDENTIFICATION</scope>
    <source>
        <strain evidence="2">SL10</strain>
    </source>
</reference>
<organism evidence="2">
    <name type="scientific">Oryza nivara</name>
    <name type="common">Indian wild rice</name>
    <name type="synonym">Oryza sativa f. spontanea</name>
    <dbReference type="NCBI Taxonomy" id="4536"/>
    <lineage>
        <taxon>Eukaryota</taxon>
        <taxon>Viridiplantae</taxon>
        <taxon>Streptophyta</taxon>
        <taxon>Embryophyta</taxon>
        <taxon>Tracheophyta</taxon>
        <taxon>Spermatophyta</taxon>
        <taxon>Magnoliopsida</taxon>
        <taxon>Liliopsida</taxon>
        <taxon>Poales</taxon>
        <taxon>Poaceae</taxon>
        <taxon>BOP clade</taxon>
        <taxon>Oryzoideae</taxon>
        <taxon>Oryzeae</taxon>
        <taxon>Oryzinae</taxon>
        <taxon>Oryza</taxon>
    </lineage>
</organism>
<protein>
    <submittedName>
        <fullName evidence="2">Uncharacterized protein</fullName>
    </submittedName>
</protein>
<evidence type="ECO:0000256" key="1">
    <source>
        <dbReference type="SAM" id="SignalP"/>
    </source>
</evidence>
<evidence type="ECO:0000313" key="3">
    <source>
        <dbReference type="Proteomes" id="UP000006591"/>
    </source>
</evidence>
<proteinExistence type="predicted"/>
<name>A0A0E0FKS4_ORYNI</name>
<feature type="chain" id="PRO_5002359624" evidence="1">
    <location>
        <begin position="17"/>
        <end position="170"/>
    </location>
</feature>